<proteinExistence type="predicted"/>
<dbReference type="Proteomes" id="UP000274922">
    <property type="component" value="Unassembled WGS sequence"/>
</dbReference>
<dbReference type="AlphaFoldDB" id="A0A4P9WX91"/>
<feature type="compositionally biased region" description="Basic and acidic residues" evidence="1">
    <location>
        <begin position="35"/>
        <end position="44"/>
    </location>
</feature>
<name>A0A4P9WX91_9FUNG</name>
<dbReference type="Proteomes" id="UP000268535">
    <property type="component" value="Unassembled WGS sequence"/>
</dbReference>
<feature type="compositionally biased region" description="Low complexity" evidence="1">
    <location>
        <begin position="7"/>
        <end position="28"/>
    </location>
</feature>
<organism evidence="2 4">
    <name type="scientific">Caulochytrium protostelioides</name>
    <dbReference type="NCBI Taxonomy" id="1555241"/>
    <lineage>
        <taxon>Eukaryota</taxon>
        <taxon>Fungi</taxon>
        <taxon>Fungi incertae sedis</taxon>
        <taxon>Chytridiomycota</taxon>
        <taxon>Chytridiomycota incertae sedis</taxon>
        <taxon>Chytridiomycetes</taxon>
        <taxon>Caulochytriales</taxon>
        <taxon>Caulochytriaceae</taxon>
        <taxon>Caulochytrium</taxon>
    </lineage>
</organism>
<evidence type="ECO:0000313" key="5">
    <source>
        <dbReference type="Proteomes" id="UP000274922"/>
    </source>
</evidence>
<protein>
    <submittedName>
        <fullName evidence="2">Uncharacterized protein</fullName>
    </submittedName>
</protein>
<evidence type="ECO:0000313" key="4">
    <source>
        <dbReference type="Proteomes" id="UP000268535"/>
    </source>
</evidence>
<accession>A0A4P9WX91</accession>
<dbReference type="EMBL" id="ML010463">
    <property type="protein sequence ID" value="RKO96040.1"/>
    <property type="molecule type" value="Genomic_DNA"/>
</dbReference>
<dbReference type="EMBL" id="ML014624">
    <property type="protein sequence ID" value="RKO98209.1"/>
    <property type="molecule type" value="Genomic_DNA"/>
</dbReference>
<keyword evidence="5" id="KW-1185">Reference proteome</keyword>
<gene>
    <name evidence="2" type="ORF">CAUPRSCDRAFT_12258</name>
    <name evidence="3" type="ORF">CXG81DRAFT_28994</name>
</gene>
<evidence type="ECO:0000313" key="3">
    <source>
        <dbReference type="EMBL" id="RKO98209.1"/>
    </source>
</evidence>
<reference evidence="3" key="2">
    <citation type="submission" date="2018-04" db="EMBL/GenBank/DDBJ databases">
        <title>Leveraging single-cell genomics to expand the Fungal Tree of Life.</title>
        <authorList>
            <consortium name="DOE Joint Genome Institute"/>
            <person name="Ahrendt S.R."/>
            <person name="Quandt C.A."/>
            <person name="Ciobanu D."/>
            <person name="Clum A."/>
            <person name="Salamov A."/>
            <person name="Andreopoulos B."/>
            <person name="Cheng J.-F."/>
            <person name="Woyke T."/>
            <person name="Pelin A."/>
            <person name="Henrissat B."/>
            <person name="Benny G.L."/>
            <person name="Smith M.E."/>
            <person name="James T.Y."/>
            <person name="Grigoriev I.V."/>
        </authorList>
    </citation>
    <scope>NUCLEOTIDE SEQUENCE</scope>
    <source>
        <strain evidence="3">ATCC 52028</strain>
    </source>
</reference>
<sequence>MADAEGVSVGSADTSSDTSTNDTSVVSVPAKRRRPDLAEKLKERKNQTETVVKAALFKYLQSDDKRLVRDAIRGRVEAFSQRYHIASIALSGLLKRCFMDGVLNVMDTQLPDLTNLSFYQQLMLGCI</sequence>
<reference evidence="2" key="3">
    <citation type="submission" date="2018-08" db="EMBL/GenBank/DDBJ databases">
        <title>Leveraging single-cell genomics to expand the Fungal Tree of Life.</title>
        <authorList>
            <consortium name="DOE Joint Genome Institute"/>
            <person name="Ahrendt S.R."/>
            <person name="Quandt C.A."/>
            <person name="Ciobanu D."/>
            <person name="Clum A."/>
            <person name="Salamov A."/>
            <person name="Andreopoulos B."/>
            <person name="Cheng J.-F."/>
            <person name="Woyke T."/>
            <person name="Pelin A."/>
            <person name="Henrissat B."/>
            <person name="Reynolds N."/>
            <person name="Benny G.L."/>
            <person name="Smith M.E."/>
            <person name="James T.Y."/>
            <person name="Grigoriev I.V."/>
        </authorList>
    </citation>
    <scope>NUCLEOTIDE SEQUENCE</scope>
    <source>
        <strain evidence="2">ATCC 52028</strain>
    </source>
</reference>
<evidence type="ECO:0000313" key="2">
    <source>
        <dbReference type="EMBL" id="RKO96040.1"/>
    </source>
</evidence>
<reference evidence="4 5" key="1">
    <citation type="journal article" date="2018" name="Nat. Microbiol.">
        <title>Leveraging single-cell genomics to expand the fungal tree of life.</title>
        <authorList>
            <person name="Ahrendt S.R."/>
            <person name="Quandt C.A."/>
            <person name="Ciobanu D."/>
            <person name="Clum A."/>
            <person name="Salamov A."/>
            <person name="Andreopoulos B."/>
            <person name="Cheng J.F."/>
            <person name="Woyke T."/>
            <person name="Pelin A."/>
            <person name="Henrissat B."/>
            <person name="Reynolds N.K."/>
            <person name="Benny G.L."/>
            <person name="Smith M.E."/>
            <person name="James T.Y."/>
            <person name="Grigoriev I.V."/>
        </authorList>
    </citation>
    <scope>NUCLEOTIDE SEQUENCE [LARGE SCALE GENOMIC DNA]</scope>
    <source>
        <strain evidence="4 5">ATCC 52028</strain>
    </source>
</reference>
<evidence type="ECO:0000256" key="1">
    <source>
        <dbReference type="SAM" id="MobiDB-lite"/>
    </source>
</evidence>
<feature type="region of interest" description="Disordered" evidence="1">
    <location>
        <begin position="1"/>
        <end position="44"/>
    </location>
</feature>